<keyword evidence="1" id="KW-1133">Transmembrane helix</keyword>
<proteinExistence type="predicted"/>
<keyword evidence="1" id="KW-0472">Membrane</keyword>
<evidence type="ECO:0000313" key="2">
    <source>
        <dbReference type="EMBL" id="MFC3570055.1"/>
    </source>
</evidence>
<evidence type="ECO:0008006" key="4">
    <source>
        <dbReference type="Google" id="ProtNLM"/>
    </source>
</evidence>
<reference evidence="3" key="1">
    <citation type="journal article" date="2019" name="Int. J. Syst. Evol. Microbiol.">
        <title>The Global Catalogue of Microorganisms (GCM) 10K type strain sequencing project: providing services to taxonomists for standard genome sequencing and annotation.</title>
        <authorList>
            <consortium name="The Broad Institute Genomics Platform"/>
            <consortium name="The Broad Institute Genome Sequencing Center for Infectious Disease"/>
            <person name="Wu L."/>
            <person name="Ma J."/>
        </authorList>
    </citation>
    <scope>NUCLEOTIDE SEQUENCE [LARGE SCALE GENOMIC DNA]</scope>
    <source>
        <strain evidence="3">VKM B-3226</strain>
    </source>
</reference>
<feature type="transmembrane region" description="Helical" evidence="1">
    <location>
        <begin position="17"/>
        <end position="38"/>
    </location>
</feature>
<dbReference type="Proteomes" id="UP001595596">
    <property type="component" value="Unassembled WGS sequence"/>
</dbReference>
<organism evidence="2 3">
    <name type="scientific">Paracoccus simplex</name>
    <dbReference type="NCBI Taxonomy" id="2086346"/>
    <lineage>
        <taxon>Bacteria</taxon>
        <taxon>Pseudomonadati</taxon>
        <taxon>Pseudomonadota</taxon>
        <taxon>Alphaproteobacteria</taxon>
        <taxon>Rhodobacterales</taxon>
        <taxon>Paracoccaceae</taxon>
        <taxon>Paracoccus</taxon>
    </lineage>
</organism>
<dbReference type="EMBL" id="JBHRXE010000031">
    <property type="protein sequence ID" value="MFC3570055.1"/>
    <property type="molecule type" value="Genomic_DNA"/>
</dbReference>
<gene>
    <name evidence="2" type="ORF">ACFOMP_11395</name>
</gene>
<keyword evidence="3" id="KW-1185">Reference proteome</keyword>
<sequence length="135" mass="14026">MGALAGRKQGTGRGHRLIGWLAVLPFLLLSLIVPGTMLERDARGGVTVVLCAGDDLVEMVMAADGSLSPAGKAPHGDHRPCDWAPHGQPLLGADIAAAPAPLLQALHLARVLDLPDPLYRAEMLAPSARGPPRLA</sequence>
<protein>
    <recommendedName>
        <fullName evidence="4">DUF2946 domain-containing protein</fullName>
    </recommendedName>
</protein>
<keyword evidence="1" id="KW-0812">Transmembrane</keyword>
<comment type="caution">
    <text evidence="2">The sequence shown here is derived from an EMBL/GenBank/DDBJ whole genome shotgun (WGS) entry which is preliminary data.</text>
</comment>
<evidence type="ECO:0000313" key="3">
    <source>
        <dbReference type="Proteomes" id="UP001595596"/>
    </source>
</evidence>
<name>A0ABV7S3J8_9RHOB</name>
<dbReference type="RefSeq" id="WP_379030541.1">
    <property type="nucleotide sequence ID" value="NZ_JBHRXE010000031.1"/>
</dbReference>
<accession>A0ABV7S3J8</accession>
<evidence type="ECO:0000256" key="1">
    <source>
        <dbReference type="SAM" id="Phobius"/>
    </source>
</evidence>